<feature type="compositionally biased region" description="Low complexity" evidence="1">
    <location>
        <begin position="226"/>
        <end position="239"/>
    </location>
</feature>
<comment type="caution">
    <text evidence="4">The sequence shown here is derived from an EMBL/GenBank/DDBJ whole genome shotgun (WGS) entry which is preliminary data.</text>
</comment>
<sequence>MMNDEHESHRGRSVPGRRQSGGMHDTGTGAYRFPTGEWATPDDTPPVDISAVAFDDAFIDALSHDVPTPTRDDAEYELAGLLSAWRHESLADPLPLGPTVTDVENAIAAEHPRARTRTIVRTLRIVAGAAAVAIVAAAGLTVMSQGSEPGDPLWNVKKVVFAQAASETQAAYDVRSNLEKAEAELAAGNTPAAESLISQAENSMGPVRDSDTRSHMDEWIGRLRADTGTTARSGAAATSPNGGNPDPSQARTSQPQQPTDQLTSQTKPETTPPHTTPPTSETPTTTTKPPTTTTTTTTTAANEGPSSSWPPSS</sequence>
<dbReference type="AlphaFoldDB" id="H5U521"/>
<dbReference type="InterPro" id="IPR031928">
    <property type="entry name" value="RsdA_SigD-bd"/>
</dbReference>
<gene>
    <name evidence="4" type="ORF">GOSPT_115_00870</name>
</gene>
<keyword evidence="2" id="KW-0812">Transmembrane</keyword>
<dbReference type="eggNOG" id="ENOG5033V1E">
    <property type="taxonomic scope" value="Bacteria"/>
</dbReference>
<organism evidence="4 5">
    <name type="scientific">Gordonia sputi NBRC 100414</name>
    <dbReference type="NCBI Taxonomy" id="1089453"/>
    <lineage>
        <taxon>Bacteria</taxon>
        <taxon>Bacillati</taxon>
        <taxon>Actinomycetota</taxon>
        <taxon>Actinomycetes</taxon>
        <taxon>Mycobacteriales</taxon>
        <taxon>Gordoniaceae</taxon>
        <taxon>Gordonia</taxon>
    </lineage>
</organism>
<evidence type="ECO:0000313" key="4">
    <source>
        <dbReference type="EMBL" id="GAB40829.1"/>
    </source>
</evidence>
<evidence type="ECO:0000259" key="3">
    <source>
        <dbReference type="Pfam" id="PF16751"/>
    </source>
</evidence>
<feature type="region of interest" description="Disordered" evidence="1">
    <location>
        <begin position="223"/>
        <end position="313"/>
    </location>
</feature>
<protein>
    <recommendedName>
        <fullName evidence="3">Anti-sigma-D factor RsdA sigma factor binding region domain-containing protein</fullName>
    </recommendedName>
</protein>
<keyword evidence="5" id="KW-1185">Reference proteome</keyword>
<name>H5U521_9ACTN</name>
<feature type="domain" description="Anti-sigma-D factor RsdA sigma factor binding region" evidence="3">
    <location>
        <begin position="48"/>
        <end position="93"/>
    </location>
</feature>
<dbReference type="EMBL" id="BAFC01000113">
    <property type="protein sequence ID" value="GAB40829.1"/>
    <property type="molecule type" value="Genomic_DNA"/>
</dbReference>
<evidence type="ECO:0000256" key="2">
    <source>
        <dbReference type="SAM" id="Phobius"/>
    </source>
</evidence>
<dbReference type="Proteomes" id="UP000005845">
    <property type="component" value="Unassembled WGS sequence"/>
</dbReference>
<dbReference type="Pfam" id="PF16751">
    <property type="entry name" value="RsdA_SigD_bd"/>
    <property type="match status" value="1"/>
</dbReference>
<feature type="compositionally biased region" description="Basic and acidic residues" evidence="1">
    <location>
        <begin position="1"/>
        <end position="10"/>
    </location>
</feature>
<keyword evidence="2" id="KW-1133">Transmembrane helix</keyword>
<feature type="transmembrane region" description="Helical" evidence="2">
    <location>
        <begin position="123"/>
        <end position="143"/>
    </location>
</feature>
<feature type="compositionally biased region" description="Polar residues" evidence="1">
    <location>
        <begin position="240"/>
        <end position="265"/>
    </location>
</feature>
<dbReference type="Gene3D" id="6.10.250.1300">
    <property type="match status" value="1"/>
</dbReference>
<keyword evidence="2" id="KW-0472">Membrane</keyword>
<evidence type="ECO:0000313" key="5">
    <source>
        <dbReference type="Proteomes" id="UP000005845"/>
    </source>
</evidence>
<feature type="region of interest" description="Disordered" evidence="1">
    <location>
        <begin position="1"/>
        <end position="30"/>
    </location>
</feature>
<accession>H5U521</accession>
<feature type="compositionally biased region" description="Low complexity" evidence="1">
    <location>
        <begin position="277"/>
        <end position="299"/>
    </location>
</feature>
<reference evidence="4 5" key="1">
    <citation type="submission" date="2012-02" db="EMBL/GenBank/DDBJ databases">
        <title>Whole genome shotgun sequence of Gordonia sputi NBRC 100414.</title>
        <authorList>
            <person name="Yoshida I."/>
            <person name="Hosoyama A."/>
            <person name="Tsuchikane K."/>
            <person name="Katsumata H."/>
            <person name="Yamazaki S."/>
            <person name="Fujita N."/>
        </authorList>
    </citation>
    <scope>NUCLEOTIDE SEQUENCE [LARGE SCALE GENOMIC DNA]</scope>
    <source>
        <strain evidence="4 5">NBRC 100414</strain>
    </source>
</reference>
<feature type="compositionally biased region" description="Polar residues" evidence="1">
    <location>
        <begin position="300"/>
        <end position="313"/>
    </location>
</feature>
<evidence type="ECO:0000256" key="1">
    <source>
        <dbReference type="SAM" id="MobiDB-lite"/>
    </source>
</evidence>
<proteinExistence type="predicted"/>